<protein>
    <submittedName>
        <fullName evidence="2">Uncharacterized protein</fullName>
    </submittedName>
</protein>
<evidence type="ECO:0000313" key="3">
    <source>
        <dbReference type="Proteomes" id="UP000183496"/>
    </source>
</evidence>
<feature type="transmembrane region" description="Helical" evidence="1">
    <location>
        <begin position="90"/>
        <end position="108"/>
    </location>
</feature>
<proteinExistence type="predicted"/>
<keyword evidence="3" id="KW-1185">Reference proteome</keyword>
<feature type="transmembrane region" description="Helical" evidence="1">
    <location>
        <begin position="114"/>
        <end position="132"/>
    </location>
</feature>
<keyword evidence="1" id="KW-1133">Transmembrane helix</keyword>
<evidence type="ECO:0000313" key="2">
    <source>
        <dbReference type="EMBL" id="SER32897.1"/>
    </source>
</evidence>
<dbReference type="AlphaFoldDB" id="A0AAJ5BEX3"/>
<dbReference type="EMBL" id="FOFY01000013">
    <property type="protein sequence ID" value="SER32897.1"/>
    <property type="molecule type" value="Genomic_DNA"/>
</dbReference>
<organism evidence="2 3">
    <name type="scientific">Myroides profundi</name>
    <dbReference type="NCBI Taxonomy" id="480520"/>
    <lineage>
        <taxon>Bacteria</taxon>
        <taxon>Pseudomonadati</taxon>
        <taxon>Bacteroidota</taxon>
        <taxon>Flavobacteriia</taxon>
        <taxon>Flavobacteriales</taxon>
        <taxon>Flavobacteriaceae</taxon>
        <taxon>Myroides</taxon>
    </lineage>
</organism>
<reference evidence="2 3" key="1">
    <citation type="submission" date="2016-10" db="EMBL/GenBank/DDBJ databases">
        <authorList>
            <person name="Varghese N."/>
            <person name="Submissions S."/>
        </authorList>
    </citation>
    <scope>NUCLEOTIDE SEQUENCE [LARGE SCALE GENOMIC DNA]</scope>
    <source>
        <strain evidence="3">DSM 19823 / KCTC 23066 / CCTCC M 208030 / D25</strain>
    </source>
</reference>
<accession>A0AAJ5BEX3</accession>
<feature type="transmembrane region" description="Helical" evidence="1">
    <location>
        <begin position="153"/>
        <end position="172"/>
    </location>
</feature>
<keyword evidence="1" id="KW-0472">Membrane</keyword>
<comment type="caution">
    <text evidence="2">The sequence shown here is derived from an EMBL/GenBank/DDBJ whole genome shotgun (WGS) entry which is preliminary data.</text>
</comment>
<keyword evidence="1" id="KW-0812">Transmembrane</keyword>
<dbReference type="Proteomes" id="UP000183496">
    <property type="component" value="Unassembled WGS sequence"/>
</dbReference>
<dbReference type="RefSeq" id="WP_041893171.1">
    <property type="nucleotide sequence ID" value="NZ_CP010817.1"/>
</dbReference>
<sequence>MTTLTTDQIKHIEGTLITQYNIKYQDTRDEVLDHISCEIEELMNEGPYFHEASKITIAKWHSQLKPSNWVINKTPRFIVSPLIVKDMQSIGLLFILAVFTTSIIHVFIKDQLFILGLALAITAFPMLVMGYLKYKKNHYANFKLDYYTEHIKGVAWFSLFVLDGMVALYYSFTSTFSIVYLNLIFLLLAIFLSSIAMYLTLKHNQEYNSVSSKIL</sequence>
<gene>
    <name evidence="2" type="ORF">SAMN04488089_11364</name>
</gene>
<evidence type="ECO:0000256" key="1">
    <source>
        <dbReference type="SAM" id="Phobius"/>
    </source>
</evidence>
<name>A0AAJ5BEX3_MYRPR</name>
<feature type="transmembrane region" description="Helical" evidence="1">
    <location>
        <begin position="178"/>
        <end position="201"/>
    </location>
</feature>
<dbReference type="KEGG" id="mpw:MPR_2593"/>